<evidence type="ECO:0000256" key="8">
    <source>
        <dbReference type="ARBA" id="ARBA00023136"/>
    </source>
</evidence>
<dbReference type="NCBIfam" id="TIGR01726">
    <property type="entry name" value="HEQRo_perm_3TM"/>
    <property type="match status" value="1"/>
</dbReference>
<keyword evidence="7 11" id="KW-1133">Transmembrane helix</keyword>
<feature type="transmembrane region" description="Helical" evidence="11">
    <location>
        <begin position="198"/>
        <end position="221"/>
    </location>
</feature>
<dbReference type="NCBIfam" id="NF011651">
    <property type="entry name" value="PRK15069.1"/>
    <property type="match status" value="1"/>
</dbReference>
<evidence type="ECO:0000256" key="7">
    <source>
        <dbReference type="ARBA" id="ARBA00022989"/>
    </source>
</evidence>
<dbReference type="PROSITE" id="PS50928">
    <property type="entry name" value="ABC_TM1"/>
    <property type="match status" value="1"/>
</dbReference>
<dbReference type="Proteomes" id="UP000198460">
    <property type="component" value="Unassembled WGS sequence"/>
</dbReference>
<keyword evidence="5" id="KW-0997">Cell inner membrane</keyword>
<comment type="subunit">
    <text evidence="10">The HisPMQJ complex is composed of two ATP-binding proteins (HisP), two transmembrane proteins (HisM and HisQ) and a solute-binding protein (HisJ). The HisPMQ-ArgT complex is composed of two ATP-binding proteins (HisP), two transmembrane proteins (HisM and HisQ) and a solute-binding protein (ArgT).</text>
</comment>
<accession>A0A103DZ38</accession>
<gene>
    <name evidence="14" type="ORF">BSIN_1233</name>
    <name evidence="13" type="ORF">WS67_19125</name>
</gene>
<reference evidence="14 16" key="2">
    <citation type="submission" date="2017-04" db="EMBL/GenBank/DDBJ databases">
        <authorList>
            <person name="Afonso C.L."/>
            <person name="Miller P.J."/>
            <person name="Scott M.A."/>
            <person name="Spackman E."/>
            <person name="Goraichik I."/>
            <person name="Dimitrov K.M."/>
            <person name="Suarez D.L."/>
            <person name="Swayne D.E."/>
        </authorList>
    </citation>
    <scope>NUCLEOTIDE SEQUENCE [LARGE SCALE GENOMIC DNA]</scope>
    <source>
        <strain evidence="14">LMG 28154</strain>
    </source>
</reference>
<keyword evidence="15" id="KW-1185">Reference proteome</keyword>
<dbReference type="Proteomes" id="UP000062788">
    <property type="component" value="Unassembled WGS sequence"/>
</dbReference>
<name>A0A103DZ38_9BURK</name>
<evidence type="ECO:0000313" key="16">
    <source>
        <dbReference type="Proteomes" id="UP000198460"/>
    </source>
</evidence>
<dbReference type="InterPro" id="IPR051322">
    <property type="entry name" value="AA_ABC_Transporter_Permease"/>
</dbReference>
<dbReference type="RefSeq" id="WP_059519262.1">
    <property type="nucleotide sequence ID" value="NZ_FXAN01000126.1"/>
</dbReference>
<reference evidence="13 15" key="1">
    <citation type="submission" date="2015-11" db="EMBL/GenBank/DDBJ databases">
        <title>Expanding the genomic diversity of Burkholderia species for the development of highly accurate diagnostics.</title>
        <authorList>
            <person name="Sahl J."/>
            <person name="Keim P."/>
            <person name="Wagner D."/>
        </authorList>
    </citation>
    <scope>NUCLEOTIDE SEQUENCE [LARGE SCALE GENOMIC DNA]</scope>
    <source>
        <strain evidence="13 15">TSV85</strain>
    </source>
</reference>
<evidence type="ECO:0000259" key="12">
    <source>
        <dbReference type="PROSITE" id="PS50928"/>
    </source>
</evidence>
<evidence type="ECO:0000256" key="5">
    <source>
        <dbReference type="ARBA" id="ARBA00022519"/>
    </source>
</evidence>
<feature type="transmembrane region" description="Helical" evidence="11">
    <location>
        <begin position="71"/>
        <end position="88"/>
    </location>
</feature>
<dbReference type="OrthoDB" id="7026155at2"/>
<protein>
    <recommendedName>
        <fullName evidence="9">Histidine/lysine/arginine/ornithine transport system permease protein HisM</fullName>
    </recommendedName>
</protein>
<evidence type="ECO:0000256" key="6">
    <source>
        <dbReference type="ARBA" id="ARBA00022692"/>
    </source>
</evidence>
<dbReference type="Pfam" id="PF00528">
    <property type="entry name" value="BPD_transp_1"/>
    <property type="match status" value="1"/>
</dbReference>
<evidence type="ECO:0000313" key="13">
    <source>
        <dbReference type="EMBL" id="KVE25370.1"/>
    </source>
</evidence>
<evidence type="ECO:0000313" key="15">
    <source>
        <dbReference type="Proteomes" id="UP000062788"/>
    </source>
</evidence>
<dbReference type="SUPFAM" id="SSF161098">
    <property type="entry name" value="MetI-like"/>
    <property type="match status" value="1"/>
</dbReference>
<evidence type="ECO:0000256" key="10">
    <source>
        <dbReference type="ARBA" id="ARBA00046835"/>
    </source>
</evidence>
<organism evidence="13 15">
    <name type="scientific">Burkholderia singularis</name>
    <dbReference type="NCBI Taxonomy" id="1503053"/>
    <lineage>
        <taxon>Bacteria</taxon>
        <taxon>Pseudomonadati</taxon>
        <taxon>Pseudomonadota</taxon>
        <taxon>Betaproteobacteria</taxon>
        <taxon>Burkholderiales</taxon>
        <taxon>Burkholderiaceae</taxon>
        <taxon>Burkholderia</taxon>
        <taxon>pseudomallei group</taxon>
    </lineage>
</organism>
<dbReference type="InterPro" id="IPR035906">
    <property type="entry name" value="MetI-like_sf"/>
</dbReference>
<evidence type="ECO:0000313" key="14">
    <source>
        <dbReference type="EMBL" id="SMG03136.1"/>
    </source>
</evidence>
<keyword evidence="8 11" id="KW-0472">Membrane</keyword>
<dbReference type="InterPro" id="IPR000515">
    <property type="entry name" value="MetI-like"/>
</dbReference>
<evidence type="ECO:0000256" key="2">
    <source>
        <dbReference type="ARBA" id="ARBA00010072"/>
    </source>
</evidence>
<dbReference type="GO" id="GO:0022857">
    <property type="term" value="F:transmembrane transporter activity"/>
    <property type="evidence" value="ECO:0007669"/>
    <property type="project" value="InterPro"/>
</dbReference>
<sequence>MIEILQEFGRAFFYWDGQRMSGLAVTLWLLVASLALGFVCSVPLAVARVSKNRWVSAPVSFYTYVFRGTPLYVQLLLIYTGMYSLAFVREHAMLDAFFRSGFNCTILAFALNTCAYTTEIFAGAIRAIPHGEVEAARAYGMGAFTMYRRVILPSSLRRALPLYSNEVILMLHATTVAFTATVPDILKVARDANSATYMAFQSFGIAALIYLAVSFALVAAFRRAERHWLAYLAAGRH</sequence>
<evidence type="ECO:0000256" key="3">
    <source>
        <dbReference type="ARBA" id="ARBA00022448"/>
    </source>
</evidence>
<dbReference type="FunFam" id="1.10.3720.10:FF:000012">
    <property type="entry name" value="Histidine ABC transporter permease HisM"/>
    <property type="match status" value="1"/>
</dbReference>
<evidence type="ECO:0000256" key="4">
    <source>
        <dbReference type="ARBA" id="ARBA00022475"/>
    </source>
</evidence>
<evidence type="ECO:0000256" key="9">
    <source>
        <dbReference type="ARBA" id="ARBA00039779"/>
    </source>
</evidence>
<evidence type="ECO:0000256" key="11">
    <source>
        <dbReference type="RuleBase" id="RU363032"/>
    </source>
</evidence>
<dbReference type="PANTHER" id="PTHR30450">
    <property type="entry name" value="ABC TRANSPORTER PERMEASE"/>
    <property type="match status" value="1"/>
</dbReference>
<keyword evidence="6 11" id="KW-0812">Transmembrane</keyword>
<dbReference type="InterPro" id="IPR010065">
    <property type="entry name" value="AA_ABC_transptr_permease_3TM"/>
</dbReference>
<dbReference type="Gene3D" id="1.10.3720.10">
    <property type="entry name" value="MetI-like"/>
    <property type="match status" value="1"/>
</dbReference>
<dbReference type="AlphaFoldDB" id="A0A103DZ38"/>
<dbReference type="GO" id="GO:0043190">
    <property type="term" value="C:ATP-binding cassette (ABC) transporter complex"/>
    <property type="evidence" value="ECO:0007669"/>
    <property type="project" value="InterPro"/>
</dbReference>
<keyword evidence="4" id="KW-1003">Cell membrane</keyword>
<proteinExistence type="inferred from homology"/>
<dbReference type="EMBL" id="FXAN01000126">
    <property type="protein sequence ID" value="SMG03136.1"/>
    <property type="molecule type" value="Genomic_DNA"/>
</dbReference>
<dbReference type="EMBL" id="LOWA01000042">
    <property type="protein sequence ID" value="KVE25370.1"/>
    <property type="molecule type" value="Genomic_DNA"/>
</dbReference>
<comment type="subcellular location">
    <subcellularLocation>
        <location evidence="1">Cell inner membrane</location>
        <topology evidence="1">Multi-pass membrane protein</topology>
    </subcellularLocation>
    <subcellularLocation>
        <location evidence="11">Cell membrane</location>
        <topology evidence="11">Multi-pass membrane protein</topology>
    </subcellularLocation>
</comment>
<dbReference type="GO" id="GO:0006865">
    <property type="term" value="P:amino acid transport"/>
    <property type="evidence" value="ECO:0007669"/>
    <property type="project" value="TreeGrafter"/>
</dbReference>
<keyword evidence="3 11" id="KW-0813">Transport</keyword>
<dbReference type="PANTHER" id="PTHR30450:SF5">
    <property type="entry name" value="HISTIDINE TRANSPORT SYSTEM PERMEASE PROTEIN HISM"/>
    <property type="match status" value="1"/>
</dbReference>
<comment type="similarity">
    <text evidence="2">Belongs to the binding-protein-dependent transport system permease family. HisMQ subfamily.</text>
</comment>
<dbReference type="CDD" id="cd06261">
    <property type="entry name" value="TM_PBP2"/>
    <property type="match status" value="1"/>
</dbReference>
<feature type="domain" description="ABC transmembrane type-1" evidence="12">
    <location>
        <begin position="23"/>
        <end position="221"/>
    </location>
</feature>
<evidence type="ECO:0000256" key="1">
    <source>
        <dbReference type="ARBA" id="ARBA00004429"/>
    </source>
</evidence>